<keyword evidence="2" id="KW-1185">Reference proteome</keyword>
<organism evidence="1 2">
    <name type="scientific">Lecanosticta acicola</name>
    <dbReference type="NCBI Taxonomy" id="111012"/>
    <lineage>
        <taxon>Eukaryota</taxon>
        <taxon>Fungi</taxon>
        <taxon>Dikarya</taxon>
        <taxon>Ascomycota</taxon>
        <taxon>Pezizomycotina</taxon>
        <taxon>Dothideomycetes</taxon>
        <taxon>Dothideomycetidae</taxon>
        <taxon>Mycosphaerellales</taxon>
        <taxon>Mycosphaerellaceae</taxon>
        <taxon>Lecanosticta</taxon>
    </lineage>
</organism>
<sequence length="393" mass="44891">MLLYQLEGLKEPCHNPITRHNFVPQKTRQLQNSALTFERLNLHLSSLPMSTNHLDAIEIEPTGGSTKPLMGDDSQRDDRRDSILSVTMVRLDSPTPTLSSNLTQGGLLYEGNYDEWVARMDAILHVNGFEMYVSTHHLDFWQGFVGLPEWTQGRQDAAAIVCSQISPALRRRVLNFKDLPQNRIVDPFGLLSRIARPFPYLWKLPSEVRNTVYGYALGIHGENSISICEDYRRWPALLQVSREVRGEALKLYFSKGNFCLRLYQSVADTDRSDHMENYLWPWLRIIVRDNLKHLSRFTLECEVDRDVRIVKFAFSEGVLTVRHPKRLSSDSKTELGQKMSAAVNLSRLLNIGGESIALALLMDPHLWDSSTLKTTYEVDADDEQSDGELCDLL</sequence>
<comment type="caution">
    <text evidence="1">The sequence shown here is derived from an EMBL/GenBank/DDBJ whole genome shotgun (WGS) entry which is preliminary data.</text>
</comment>
<name>A0AAI9EEA4_9PEZI</name>
<dbReference type="AlphaFoldDB" id="A0AAI9EEA4"/>
<dbReference type="Proteomes" id="UP001296104">
    <property type="component" value="Unassembled WGS sequence"/>
</dbReference>
<accession>A0AAI9EEA4</accession>
<gene>
    <name evidence="1" type="ORF">LECACI_7A008405</name>
</gene>
<protein>
    <submittedName>
        <fullName evidence="1">Uncharacterized protein</fullName>
    </submittedName>
</protein>
<proteinExistence type="predicted"/>
<evidence type="ECO:0000313" key="2">
    <source>
        <dbReference type="Proteomes" id="UP001296104"/>
    </source>
</evidence>
<reference evidence="1" key="1">
    <citation type="submission" date="2023-11" db="EMBL/GenBank/DDBJ databases">
        <authorList>
            <person name="Alioto T."/>
            <person name="Alioto T."/>
            <person name="Gomez Garrido J."/>
        </authorList>
    </citation>
    <scope>NUCLEOTIDE SEQUENCE</scope>
</reference>
<dbReference type="EMBL" id="CAVMBE010000081">
    <property type="protein sequence ID" value="CAK4033247.1"/>
    <property type="molecule type" value="Genomic_DNA"/>
</dbReference>
<evidence type="ECO:0000313" key="1">
    <source>
        <dbReference type="EMBL" id="CAK4033247.1"/>
    </source>
</evidence>